<dbReference type="GO" id="GO:0016746">
    <property type="term" value="F:acyltransferase activity"/>
    <property type="evidence" value="ECO:0007669"/>
    <property type="project" value="UniProtKB-KW"/>
</dbReference>
<dbReference type="Gene3D" id="3.40.630.30">
    <property type="match status" value="2"/>
</dbReference>
<dbReference type="SUPFAM" id="SSF55729">
    <property type="entry name" value="Acyl-CoA N-acyltransferases (Nat)"/>
    <property type="match status" value="2"/>
</dbReference>
<protein>
    <submittedName>
        <fullName evidence="2">GNAT family N-acetyltransferase</fullName>
        <ecNumber evidence="2">2.3.1.-</ecNumber>
    </submittedName>
</protein>
<dbReference type="Pfam" id="PF00583">
    <property type="entry name" value="Acetyltransf_1"/>
    <property type="match status" value="2"/>
</dbReference>
<gene>
    <name evidence="2" type="ORF">ACFSJF_11590</name>
</gene>
<organism evidence="2 3">
    <name type="scientific">Ornithinibacillus salinisoli</name>
    <dbReference type="NCBI Taxonomy" id="1848459"/>
    <lineage>
        <taxon>Bacteria</taxon>
        <taxon>Bacillati</taxon>
        <taxon>Bacillota</taxon>
        <taxon>Bacilli</taxon>
        <taxon>Bacillales</taxon>
        <taxon>Bacillaceae</taxon>
        <taxon>Ornithinibacillus</taxon>
    </lineage>
</organism>
<accession>A0ABW4VZ70</accession>
<comment type="caution">
    <text evidence="2">The sequence shown here is derived from an EMBL/GenBank/DDBJ whole genome shotgun (WGS) entry which is preliminary data.</text>
</comment>
<proteinExistence type="predicted"/>
<sequence>MKFIEWNFDRIEDLVNLWNKEIGKDFPLRKELFKQNSFNDVNVFHDGSLIAIDHENNVSGFIVTKKWQDNIEVGISKETGWIQVLLVDQKYRNQGIGKRLLQHAESKLMESGIERIWLGKDTWHYFPGIPIQYKETATWFEKQGYNICGEEFDLDCHYEMEKSLSIPTKNDVIVSLLDEDEKEEFLDFMHRCFPGRWEYEAIQYFQLGGNGREFVVLKKNERIIGFCRINDSNSPVIAQNVYWDPLYDGELGGIGPLGIDAKERKYGYGIFIVESAIAYLRKRNINSILIDWTGLIAFYNKLGYEVCKSYYSYQKNLVKGCNT</sequence>
<evidence type="ECO:0000313" key="2">
    <source>
        <dbReference type="EMBL" id="MFD2044914.1"/>
    </source>
</evidence>
<dbReference type="InterPro" id="IPR050276">
    <property type="entry name" value="MshD_Acetyltransferase"/>
</dbReference>
<keyword evidence="2" id="KW-0012">Acyltransferase</keyword>
<evidence type="ECO:0000313" key="3">
    <source>
        <dbReference type="Proteomes" id="UP001597383"/>
    </source>
</evidence>
<keyword evidence="2" id="KW-0808">Transferase</keyword>
<feature type="domain" description="N-acetyltransferase" evidence="1">
    <location>
        <begin position="1"/>
        <end position="165"/>
    </location>
</feature>
<reference evidence="3" key="1">
    <citation type="journal article" date="2019" name="Int. J. Syst. Evol. Microbiol.">
        <title>The Global Catalogue of Microorganisms (GCM) 10K type strain sequencing project: providing services to taxonomists for standard genome sequencing and annotation.</title>
        <authorList>
            <consortium name="The Broad Institute Genomics Platform"/>
            <consortium name="The Broad Institute Genome Sequencing Center for Infectious Disease"/>
            <person name="Wu L."/>
            <person name="Ma J."/>
        </authorList>
    </citation>
    <scope>NUCLEOTIDE SEQUENCE [LARGE SCALE GENOMIC DNA]</scope>
    <source>
        <strain evidence="3">R28</strain>
    </source>
</reference>
<dbReference type="EC" id="2.3.1.-" evidence="2"/>
<dbReference type="InterPro" id="IPR016181">
    <property type="entry name" value="Acyl_CoA_acyltransferase"/>
</dbReference>
<dbReference type="EMBL" id="JBHUHQ010000016">
    <property type="protein sequence ID" value="MFD2044914.1"/>
    <property type="molecule type" value="Genomic_DNA"/>
</dbReference>
<name>A0ABW4VZ70_9BACI</name>
<feature type="domain" description="N-acetyltransferase" evidence="1">
    <location>
        <begin position="172"/>
        <end position="323"/>
    </location>
</feature>
<dbReference type="RefSeq" id="WP_377557513.1">
    <property type="nucleotide sequence ID" value="NZ_JBHUHQ010000016.1"/>
</dbReference>
<dbReference type="PANTHER" id="PTHR43617">
    <property type="entry name" value="L-AMINO ACID N-ACETYLTRANSFERASE"/>
    <property type="match status" value="1"/>
</dbReference>
<dbReference type="Proteomes" id="UP001597383">
    <property type="component" value="Unassembled WGS sequence"/>
</dbReference>
<evidence type="ECO:0000259" key="1">
    <source>
        <dbReference type="PROSITE" id="PS51186"/>
    </source>
</evidence>
<dbReference type="PROSITE" id="PS51186">
    <property type="entry name" value="GNAT"/>
    <property type="match status" value="2"/>
</dbReference>
<dbReference type="InterPro" id="IPR000182">
    <property type="entry name" value="GNAT_dom"/>
</dbReference>
<dbReference type="CDD" id="cd04301">
    <property type="entry name" value="NAT_SF"/>
    <property type="match status" value="2"/>
</dbReference>
<keyword evidence="3" id="KW-1185">Reference proteome</keyword>